<organism evidence="1 2">
    <name type="scientific">Dichanthelium oligosanthes</name>
    <dbReference type="NCBI Taxonomy" id="888268"/>
    <lineage>
        <taxon>Eukaryota</taxon>
        <taxon>Viridiplantae</taxon>
        <taxon>Streptophyta</taxon>
        <taxon>Embryophyta</taxon>
        <taxon>Tracheophyta</taxon>
        <taxon>Spermatophyta</taxon>
        <taxon>Magnoliopsida</taxon>
        <taxon>Liliopsida</taxon>
        <taxon>Poales</taxon>
        <taxon>Poaceae</taxon>
        <taxon>PACMAD clade</taxon>
        <taxon>Panicoideae</taxon>
        <taxon>Panicodae</taxon>
        <taxon>Paniceae</taxon>
        <taxon>Dichantheliinae</taxon>
        <taxon>Dichanthelium</taxon>
    </lineage>
</organism>
<proteinExistence type="predicted"/>
<protein>
    <recommendedName>
        <fullName evidence="3">Embryo surrounding factor 1 brassicaceae domain-containing protein</fullName>
    </recommendedName>
</protein>
<evidence type="ECO:0000313" key="1">
    <source>
        <dbReference type="EMBL" id="OEL15148.1"/>
    </source>
</evidence>
<dbReference type="Proteomes" id="UP000095767">
    <property type="component" value="Unassembled WGS sequence"/>
</dbReference>
<gene>
    <name evidence="1" type="ORF">BAE44_0023832</name>
</gene>
<evidence type="ECO:0008006" key="3">
    <source>
        <dbReference type="Google" id="ProtNLM"/>
    </source>
</evidence>
<name>A0A1E5UQR0_9POAL</name>
<accession>A0A1E5UQR0</accession>
<reference evidence="1 2" key="1">
    <citation type="submission" date="2016-09" db="EMBL/GenBank/DDBJ databases">
        <title>The draft genome of Dichanthelium oligosanthes: A C3 panicoid grass species.</title>
        <authorList>
            <person name="Studer A.J."/>
            <person name="Schnable J.C."/>
            <person name="Brutnell T.P."/>
        </authorList>
    </citation>
    <scope>NUCLEOTIDE SEQUENCE [LARGE SCALE GENOMIC DNA]</scope>
    <source>
        <strain evidence="2">cv. Kellogg 1175</strain>
        <tissue evidence="1">Leaf</tissue>
    </source>
</reference>
<dbReference type="EMBL" id="LWDX02067779">
    <property type="protein sequence ID" value="OEL15148.1"/>
    <property type="molecule type" value="Genomic_DNA"/>
</dbReference>
<sequence>LIGCPQLLETGGTRRSHSDCLTNTSSNATVANVVTSRYERKINLTFCSADIFMPFVTCYCCQNTRRCYKTRDECRANCPACNPRCPPQPST</sequence>
<feature type="non-terminal residue" evidence="1">
    <location>
        <position position="1"/>
    </location>
</feature>
<keyword evidence="2" id="KW-1185">Reference proteome</keyword>
<evidence type="ECO:0000313" key="2">
    <source>
        <dbReference type="Proteomes" id="UP000095767"/>
    </source>
</evidence>
<comment type="caution">
    <text evidence="1">The sequence shown here is derived from an EMBL/GenBank/DDBJ whole genome shotgun (WGS) entry which is preliminary data.</text>
</comment>
<dbReference type="AlphaFoldDB" id="A0A1E5UQR0"/>